<feature type="domain" description="Fibronectin type-III" evidence="2">
    <location>
        <begin position="1078"/>
        <end position="1161"/>
    </location>
</feature>
<keyword evidence="1" id="KW-0677">Repeat</keyword>
<proteinExistence type="predicted"/>
<dbReference type="PROSITE" id="PS51257">
    <property type="entry name" value="PROKAR_LIPOPROTEIN"/>
    <property type="match status" value="1"/>
</dbReference>
<dbReference type="SMART" id="SM00060">
    <property type="entry name" value="FN3"/>
    <property type="match status" value="6"/>
</dbReference>
<dbReference type="InterPro" id="IPR050991">
    <property type="entry name" value="ECM_Regulatory_Proteins"/>
</dbReference>
<dbReference type="PANTHER" id="PTHR46708:SF2">
    <property type="entry name" value="FIBRONECTIN TYPE-III DOMAIN-CONTAINING PROTEIN"/>
    <property type="match status" value="1"/>
</dbReference>
<comment type="caution">
    <text evidence="3">The sequence shown here is derived from an EMBL/GenBank/DDBJ whole genome shotgun (WGS) entry which is preliminary data.</text>
</comment>
<organism evidence="3 4">
    <name type="scientific">Muiribacterium halophilum</name>
    <dbReference type="NCBI Taxonomy" id="2053465"/>
    <lineage>
        <taxon>Bacteria</taxon>
        <taxon>Candidatus Muiribacteriota</taxon>
        <taxon>Candidatus Muiribacteriia</taxon>
        <taxon>Candidatus Muiribacteriales</taxon>
        <taxon>Candidatus Muiribacteriaceae</taxon>
        <taxon>Candidatus Muiribacterium</taxon>
    </lineage>
</organism>
<dbReference type="PROSITE" id="PS50853">
    <property type="entry name" value="FN3"/>
    <property type="match status" value="6"/>
</dbReference>
<dbReference type="CDD" id="cd00063">
    <property type="entry name" value="FN3"/>
    <property type="match status" value="6"/>
</dbReference>
<evidence type="ECO:0000313" key="4">
    <source>
        <dbReference type="Proteomes" id="UP000234857"/>
    </source>
</evidence>
<evidence type="ECO:0000313" key="3">
    <source>
        <dbReference type="EMBL" id="PLX19815.1"/>
    </source>
</evidence>
<evidence type="ECO:0000259" key="2">
    <source>
        <dbReference type="PROSITE" id="PS50853"/>
    </source>
</evidence>
<dbReference type="InterPro" id="IPR003961">
    <property type="entry name" value="FN3_dom"/>
</dbReference>
<dbReference type="InterPro" id="IPR036116">
    <property type="entry name" value="FN3_sf"/>
</dbReference>
<reference evidence="3 4" key="1">
    <citation type="submission" date="2017-11" db="EMBL/GenBank/DDBJ databases">
        <title>Genome-resolved metagenomics identifies genetic mobility, metabolic interactions, and unexpected diversity in perchlorate-reducing communities.</title>
        <authorList>
            <person name="Barnum T.P."/>
            <person name="Figueroa I.A."/>
            <person name="Carlstrom C.I."/>
            <person name="Lucas L.N."/>
            <person name="Engelbrektson A.L."/>
            <person name="Coates J.D."/>
        </authorList>
    </citation>
    <scope>NUCLEOTIDE SEQUENCE [LARGE SCALE GENOMIC DNA]</scope>
    <source>
        <strain evidence="3">BM706</strain>
    </source>
</reference>
<feature type="domain" description="Fibronectin type-III" evidence="2">
    <location>
        <begin position="994"/>
        <end position="1077"/>
    </location>
</feature>
<feature type="domain" description="Fibronectin type-III" evidence="2">
    <location>
        <begin position="276"/>
        <end position="358"/>
    </location>
</feature>
<dbReference type="Gene3D" id="2.60.40.10">
    <property type="entry name" value="Immunoglobulins"/>
    <property type="match status" value="6"/>
</dbReference>
<feature type="domain" description="Fibronectin type-III" evidence="2">
    <location>
        <begin position="1162"/>
        <end position="1245"/>
    </location>
</feature>
<evidence type="ECO:0000256" key="1">
    <source>
        <dbReference type="ARBA" id="ARBA00022737"/>
    </source>
</evidence>
<dbReference type="PANTHER" id="PTHR46708">
    <property type="entry name" value="TENASCIN"/>
    <property type="match status" value="1"/>
</dbReference>
<dbReference type="InterPro" id="IPR013783">
    <property type="entry name" value="Ig-like_fold"/>
</dbReference>
<dbReference type="EMBL" id="PKTG01000018">
    <property type="protein sequence ID" value="PLX19815.1"/>
    <property type="molecule type" value="Genomic_DNA"/>
</dbReference>
<dbReference type="Proteomes" id="UP000234857">
    <property type="component" value="Unassembled WGS sequence"/>
</dbReference>
<name>A0A2N5ZMB5_MUIH1</name>
<protein>
    <recommendedName>
        <fullName evidence="2">Fibronectin type-III domain-containing protein</fullName>
    </recommendedName>
</protein>
<feature type="domain" description="Fibronectin type-III" evidence="2">
    <location>
        <begin position="911"/>
        <end position="993"/>
    </location>
</feature>
<accession>A0A2N5ZMB5</accession>
<dbReference type="Pfam" id="PF00041">
    <property type="entry name" value="fn3"/>
    <property type="match status" value="6"/>
</dbReference>
<gene>
    <name evidence="3" type="ORF">C0601_00820</name>
</gene>
<feature type="domain" description="Fibronectin type-III" evidence="2">
    <location>
        <begin position="1246"/>
        <end position="1329"/>
    </location>
</feature>
<dbReference type="SUPFAM" id="SSF49265">
    <property type="entry name" value="Fibronectin type III"/>
    <property type="match status" value="4"/>
</dbReference>
<sequence length="1332" mass="142599">MTKNFTFKVFILTCSIIVIGLMFSACGGGGGINPEITSDTTPDSYYFEGYLFINNTLSSVSKEVLKNPKKAVSNNQIIRFYKSASDSSYSYQVNAVNGYYSAYGIDFRPAQIRILENNTDIARFPVDIETPTEIEGTANSVRYKQKLVVNRTSGSTTNLEFSTLKVIDNGTKITRKILTGKGTGSNFENGDYEYSKATDIYNIDALTVENVYKRIENEYSQLLNTTVLSVKNSIDNNIDMLLKLDAQNTSTTSLVNVSTYPGAVIDTNAINFKPDKVQNVKATNVTADSATISWDSVIGASSYNIYNGGVLLFESIGGKSKVITGLENGTVYSISVSAKNDVGEGAKSDSVSITTVESSTYGKFLDKISLSKKNIVVGVGLELDLSTVEVKAYYTDGTQKTVEDVYWHILSGQGQIDSGVFYAPQDPGIVKIRCTYRKDGISKSEYVSINVEKPMTSITLSSSTLILKVNQTYDLDNISTIVNYTNGTTKVINGLTWWRVSGEGSIEDETNIFTCPSLIGSTLLRGSYTENGITKTADLTITIEKTLTGISAVPANIQVNINDVFDLSNIKIMINYDDNTSVETSQAIWTKREGPGTLSGLTFTAPGTSGTTYLQVAYTGANVTATAEVVISTQKYLENLTLSQTTLELNFSQAYDLTNITPTAHYDDGSTSAAANAIWTKVSGGGTITGNTFTAAAFVGTTVLRCSYTENSVEKTADLTVTNKKTLTAIAIIPTTGNIGINQIYDLSGITVTAYYDDGTDAEVDPADYSWSVVSGGGVVNGLNFTAPNFTGSTTIRCTHIKDNITATADLSITTTKTLTGITLSLSKVLNLVGTTYDLSSITVNATYNDSTTALVTGFTMNHISGMGSLLGANFTSPNVQDTAEIRFTYTEEGTTVYADFAIGTYTLPTTPTGVIASNIAGDSFDVSWNDVEEAVSYNVYVDGTLYATDVGILTASISGLLNGTTYNVEISAVNELGEGPRSSSIGVLTKSSPPNGLTISSLTTTSYTIEWNTVPNVSEYRIYEDDILIGSAVAPSVSKMIMGRNAETEYIVKVTAINSAGESEKSNPIAVLTLPPAPTNIVASSITETSYTLGWDSVLTATTYQVYENNNLIATVNAPTTSIDLTGKTSGTQFSYQISAINSGGESSRSNPYSVTTLPAIPANLASSSITDTAFVLSWDPVVGADFYTIYDDLGNVVQGNIAITQYNFTGMNPGTEYTYQVTARNSSGEGQKSLAYTALTLSSAPIGITVSNITTSAFQLSWNPSDGATYYRVYDDSDIVIEDNILTTDFTFTGRSSGTQYLYKLTAINSSGESAHSGQIQIWTIPDAPD</sequence>